<proteinExistence type="predicted"/>
<protein>
    <submittedName>
        <fullName evidence="1">Uncharacterized protein</fullName>
    </submittedName>
</protein>
<dbReference type="EMBL" id="BK016035">
    <property type="protein sequence ID" value="DAF90700.1"/>
    <property type="molecule type" value="Genomic_DNA"/>
</dbReference>
<sequence>MIVYIMDEETVIDEFYVSPNGTLEPIETPSPAFGRDYSIGSVNGSPTLVLRDHTVKLKGVMHEALEAVYQTREHQNALVETTD</sequence>
<name>A0A8S5U8C3_9CAUD</name>
<accession>A0A8S5U8C3</accession>
<reference evidence="1" key="1">
    <citation type="journal article" date="2021" name="Proc. Natl. Acad. Sci. U.S.A.">
        <title>A Catalog of Tens of Thousands of Viruses from Human Metagenomes Reveals Hidden Associations with Chronic Diseases.</title>
        <authorList>
            <person name="Tisza M.J."/>
            <person name="Buck C.B."/>
        </authorList>
    </citation>
    <scope>NUCLEOTIDE SEQUENCE</scope>
    <source>
        <strain evidence="1">Ctdxt3</strain>
    </source>
</reference>
<organism evidence="1">
    <name type="scientific">Podoviridae sp. ctdxt3</name>
    <dbReference type="NCBI Taxonomy" id="2825263"/>
    <lineage>
        <taxon>Viruses</taxon>
        <taxon>Duplodnaviria</taxon>
        <taxon>Heunggongvirae</taxon>
        <taxon>Uroviricota</taxon>
        <taxon>Caudoviricetes</taxon>
    </lineage>
</organism>
<evidence type="ECO:0000313" key="1">
    <source>
        <dbReference type="EMBL" id="DAF90700.1"/>
    </source>
</evidence>